<proteinExistence type="predicted"/>
<dbReference type="SUPFAM" id="SSF64484">
    <property type="entry name" value="beta and beta-prime subunits of DNA dependent RNA-polymerase"/>
    <property type="match status" value="1"/>
</dbReference>
<dbReference type="EMBL" id="LVVM01002893">
    <property type="protein sequence ID" value="OJA15778.1"/>
    <property type="molecule type" value="Genomic_DNA"/>
</dbReference>
<evidence type="ECO:0000313" key="1">
    <source>
        <dbReference type="EMBL" id="OJA15778.1"/>
    </source>
</evidence>
<dbReference type="STRING" id="180088.A0A1J8R1Y4"/>
<dbReference type="Proteomes" id="UP000183567">
    <property type="component" value="Unassembled WGS sequence"/>
</dbReference>
<reference evidence="1 2" key="1">
    <citation type="submission" date="2016-03" db="EMBL/GenBank/DDBJ databases">
        <title>Comparative genomics of the ectomycorrhizal sister species Rhizopogon vinicolor and Rhizopogon vesiculosus (Basidiomycota: Boletales) reveals a divergence of the mating type B locus.</title>
        <authorList>
            <person name="Mujic A.B."/>
            <person name="Kuo A."/>
            <person name="Tritt A."/>
            <person name="Lipzen A."/>
            <person name="Chen C."/>
            <person name="Johnson J."/>
            <person name="Sharma A."/>
            <person name="Barry K."/>
            <person name="Grigoriev I.V."/>
            <person name="Spatafora J.W."/>
        </authorList>
    </citation>
    <scope>NUCLEOTIDE SEQUENCE [LARGE SCALE GENOMIC DNA]</scope>
    <source>
        <strain evidence="1 2">AM-OR11-056</strain>
    </source>
</reference>
<accession>A0A1J8R1Y4</accession>
<sequence>MLICCDAAGCLPRPISSLGIAVDGGAMWSEDDLTYKLSEIIKVSAHVRQCEQEGAPVHVISKHEHLLQASVTEAKSSAAIDWLVAVPRCHLYGQQHRRQSPGVAEVWPSGEGYPLYCVTVPFYVG</sequence>
<organism evidence="1 2">
    <name type="scientific">Rhizopogon vesiculosus</name>
    <dbReference type="NCBI Taxonomy" id="180088"/>
    <lineage>
        <taxon>Eukaryota</taxon>
        <taxon>Fungi</taxon>
        <taxon>Dikarya</taxon>
        <taxon>Basidiomycota</taxon>
        <taxon>Agaricomycotina</taxon>
        <taxon>Agaricomycetes</taxon>
        <taxon>Agaricomycetidae</taxon>
        <taxon>Boletales</taxon>
        <taxon>Suillineae</taxon>
        <taxon>Rhizopogonaceae</taxon>
        <taxon>Rhizopogon</taxon>
    </lineage>
</organism>
<comment type="caution">
    <text evidence="1">The sequence shown here is derived from an EMBL/GenBank/DDBJ whole genome shotgun (WGS) entry which is preliminary data.</text>
</comment>
<keyword evidence="2" id="KW-1185">Reference proteome</keyword>
<evidence type="ECO:0000313" key="2">
    <source>
        <dbReference type="Proteomes" id="UP000183567"/>
    </source>
</evidence>
<name>A0A1J8R1Y4_9AGAM</name>
<gene>
    <name evidence="1" type="ORF">AZE42_11203</name>
</gene>
<protein>
    <submittedName>
        <fullName evidence="1">Uncharacterized protein</fullName>
    </submittedName>
</protein>
<dbReference type="AlphaFoldDB" id="A0A1J8R1Y4"/>
<dbReference type="OrthoDB" id="2654718at2759"/>